<keyword evidence="3" id="KW-1185">Reference proteome</keyword>
<keyword evidence="1" id="KW-0472">Membrane</keyword>
<protein>
    <recommendedName>
        <fullName evidence="4">DUF4293 domain-containing protein</fullName>
    </recommendedName>
</protein>
<accession>A0AAJ2JXS7</accession>
<keyword evidence="1" id="KW-0812">Transmembrane</keyword>
<evidence type="ECO:0008006" key="4">
    <source>
        <dbReference type="Google" id="ProtNLM"/>
    </source>
</evidence>
<gene>
    <name evidence="2" type="ORF">RQP50_08965</name>
</gene>
<feature type="transmembrane region" description="Helical" evidence="1">
    <location>
        <begin position="116"/>
        <end position="137"/>
    </location>
</feature>
<evidence type="ECO:0000313" key="3">
    <source>
        <dbReference type="Proteomes" id="UP001250538"/>
    </source>
</evidence>
<name>A0AAJ2JXS7_9BACL</name>
<feature type="transmembrane region" description="Helical" evidence="1">
    <location>
        <begin position="7"/>
        <end position="28"/>
    </location>
</feature>
<dbReference type="AlphaFoldDB" id="A0AAJ2JXS7"/>
<comment type="caution">
    <text evidence="2">The sequence shown here is derived from an EMBL/GenBank/DDBJ whole genome shotgun (WGS) entry which is preliminary data.</text>
</comment>
<keyword evidence="1" id="KW-1133">Transmembrane helix</keyword>
<dbReference type="EMBL" id="JAVYAA010000002">
    <property type="protein sequence ID" value="MDT8976374.1"/>
    <property type="molecule type" value="Genomic_DNA"/>
</dbReference>
<dbReference type="Proteomes" id="UP001250538">
    <property type="component" value="Unassembled WGS sequence"/>
</dbReference>
<organism evidence="2 3">
    <name type="scientific">Paenibacillus suaedae</name>
    <dbReference type="NCBI Taxonomy" id="3077233"/>
    <lineage>
        <taxon>Bacteria</taxon>
        <taxon>Bacillati</taxon>
        <taxon>Bacillota</taxon>
        <taxon>Bacilli</taxon>
        <taxon>Bacillales</taxon>
        <taxon>Paenibacillaceae</taxon>
        <taxon>Paenibacillus</taxon>
    </lineage>
</organism>
<evidence type="ECO:0000256" key="1">
    <source>
        <dbReference type="SAM" id="Phobius"/>
    </source>
</evidence>
<reference evidence="3" key="1">
    <citation type="submission" date="2023-09" db="EMBL/GenBank/DDBJ databases">
        <title>Paenibacillus sp. chi10 Genome sequencing and assembly.</title>
        <authorList>
            <person name="Kim I."/>
        </authorList>
    </citation>
    <scope>NUCLEOTIDE SEQUENCE [LARGE SCALE GENOMIC DNA]</scope>
    <source>
        <strain evidence="3">chi10</strain>
    </source>
</reference>
<evidence type="ECO:0000313" key="2">
    <source>
        <dbReference type="EMBL" id="MDT8976374.1"/>
    </source>
</evidence>
<sequence length="152" mass="17431">MKQFGWFIINLLILSIIIYISSISYRIYTSAEIDIATLGFEKQYEVYPKKDAYWFSFLFAVAGILCIMLSRFQRGSEKSKILISFLIILIHILFILNTLLSLAVNDEYPPLTIMTRVANIISIIVILLAGIDLIGNFNKAADNRIRKMEELT</sequence>
<dbReference type="RefSeq" id="WP_174810329.1">
    <property type="nucleotide sequence ID" value="NZ_JAVYAA010000002.1"/>
</dbReference>
<feature type="transmembrane region" description="Helical" evidence="1">
    <location>
        <begin position="52"/>
        <end position="69"/>
    </location>
</feature>
<feature type="transmembrane region" description="Helical" evidence="1">
    <location>
        <begin position="81"/>
        <end position="104"/>
    </location>
</feature>
<proteinExistence type="predicted"/>